<dbReference type="EMBL" id="HF936670">
    <property type="protein sequence ID" value="CCX34956.1"/>
    <property type="molecule type" value="Genomic_DNA"/>
</dbReference>
<name>U4LRZ4_PYROM</name>
<evidence type="ECO:0000313" key="1">
    <source>
        <dbReference type="EMBL" id="CCX34956.1"/>
    </source>
</evidence>
<dbReference type="Proteomes" id="UP000018144">
    <property type="component" value="Unassembled WGS sequence"/>
</dbReference>
<keyword evidence="2" id="KW-1185">Reference proteome</keyword>
<sequence>MSRIRRAPKQITVTTEEGWELMTDPNAVPTAEDIEELEEILGKPSNNTRAWLRNNAGFIARTGFQVALGIIEVVIRARR</sequence>
<dbReference type="AlphaFoldDB" id="U4LRZ4"/>
<accession>U4LRZ4</accession>
<reference evidence="1 2" key="1">
    <citation type="journal article" date="2013" name="PLoS Genet.">
        <title>The genome and development-dependent transcriptomes of Pyronema confluens: a window into fungal evolution.</title>
        <authorList>
            <person name="Traeger S."/>
            <person name="Altegoer F."/>
            <person name="Freitag M."/>
            <person name="Gabaldon T."/>
            <person name="Kempken F."/>
            <person name="Kumar A."/>
            <person name="Marcet-Houben M."/>
            <person name="Poggeler S."/>
            <person name="Stajich J.E."/>
            <person name="Nowrousian M."/>
        </authorList>
    </citation>
    <scope>NUCLEOTIDE SEQUENCE [LARGE SCALE GENOMIC DNA]</scope>
    <source>
        <strain evidence="2">CBS 100304</strain>
        <tissue evidence="1">Vegetative mycelium</tissue>
    </source>
</reference>
<evidence type="ECO:0000313" key="2">
    <source>
        <dbReference type="Proteomes" id="UP000018144"/>
    </source>
</evidence>
<gene>
    <name evidence="1" type="ORF">PCON_04632</name>
</gene>
<protein>
    <submittedName>
        <fullName evidence="1">Uncharacterized protein</fullName>
    </submittedName>
</protein>
<proteinExistence type="predicted"/>
<organism evidence="1 2">
    <name type="scientific">Pyronema omphalodes (strain CBS 100304)</name>
    <name type="common">Pyronema confluens</name>
    <dbReference type="NCBI Taxonomy" id="1076935"/>
    <lineage>
        <taxon>Eukaryota</taxon>
        <taxon>Fungi</taxon>
        <taxon>Dikarya</taxon>
        <taxon>Ascomycota</taxon>
        <taxon>Pezizomycotina</taxon>
        <taxon>Pezizomycetes</taxon>
        <taxon>Pezizales</taxon>
        <taxon>Pyronemataceae</taxon>
        <taxon>Pyronema</taxon>
    </lineage>
</organism>